<evidence type="ECO:0000313" key="2">
    <source>
        <dbReference type="EMBL" id="ABP01007.1"/>
    </source>
</evidence>
<gene>
    <name evidence="2" type="ORF">OSTLU_29440</name>
</gene>
<dbReference type="SUPFAM" id="SSF52540">
    <property type="entry name" value="P-loop containing nucleoside triphosphate hydrolases"/>
    <property type="match status" value="1"/>
</dbReference>
<evidence type="ECO:0008006" key="4">
    <source>
        <dbReference type="Google" id="ProtNLM"/>
    </source>
</evidence>
<dbReference type="HOGENOM" id="CLU_386065_0_0_1"/>
<evidence type="ECO:0000256" key="1">
    <source>
        <dbReference type="SAM" id="MobiDB-lite"/>
    </source>
</evidence>
<keyword evidence="3" id="KW-1185">Reference proteome</keyword>
<dbReference type="KEGG" id="olu:OSTLU_29440"/>
<evidence type="ECO:0000313" key="3">
    <source>
        <dbReference type="Proteomes" id="UP000001568"/>
    </source>
</evidence>
<dbReference type="OrthoDB" id="2316594at2759"/>
<dbReference type="Proteomes" id="UP000001568">
    <property type="component" value="Chromosome 20"/>
</dbReference>
<dbReference type="STRING" id="436017.A4SB01"/>
<sequence>MRASSETSDESDDDDAWCASCERCGEVCFGASETLASLALAKHRDGACGARVRGDGDGATRETTPKREYHRKCTLCENFEVNEDDKKQFFAAWGRHANSEEHLLNAERRRRTKLEKREPGGRARATVGESALEFPTRTCETCAVTIRGSGEANLANNWLQHARTRRHQELAHAAKETAKAAKFASVVEQKAPPPVRVRNVYDALESAGSERSGSPAPVFDDSAEISPKHGTDSSPIALDKSAGAASVLAYMCDRSVGRAWRDARPTLVSHDRVDETARDMAVLGTLFDVPKHFAQNEFVDKREMFMDVGIPFCGLVYGAPGASTSHTVDVLVENCLMRQGMVDPPQDWTTAITFSTSTTDAFSKDASLANFLGLSVLSLHLETLCGKNSNCRAPNVKVLSAPKHIESRAPEICDEYDRNGFVGMVSPLLFGWNSLTSEHLCIMLGIEDDEQILKMIRHRTSFKQFFEGLCDSFRAQRDGSRGQLLLARAQQVKSFIYENYENVHVEGVVMRVFEQAVLVDALNVVDVTHSEYEPDFVDAIFQVALSMFQKMDLPLKRTARNRRSPPKKLIVIDDADLLLSLGSRAGFAGQLVNAARTMHRTNTRLVVGTTSPFAIPEALVELATVHVLHQFNSARWFDHIARNAALQEANLSDVRNLQPGESLVCANMLCYNWSAPRARAVKMRIRNRLTRESVRVVRTPLEEATHRFMRDIDDSR</sequence>
<reference evidence="2 3" key="1">
    <citation type="journal article" date="2007" name="Proc. Natl. Acad. Sci. U.S.A.">
        <title>The tiny eukaryote Ostreococcus provides genomic insights into the paradox of plankton speciation.</title>
        <authorList>
            <person name="Palenik B."/>
            <person name="Grimwood J."/>
            <person name="Aerts A."/>
            <person name="Rouze P."/>
            <person name="Salamov A."/>
            <person name="Putnam N."/>
            <person name="Dupont C."/>
            <person name="Jorgensen R."/>
            <person name="Derelle E."/>
            <person name="Rombauts S."/>
            <person name="Zhou K."/>
            <person name="Otillar R."/>
            <person name="Merchant S.S."/>
            <person name="Podell S."/>
            <person name="Gaasterland T."/>
            <person name="Napoli C."/>
            <person name="Gendler K."/>
            <person name="Manuell A."/>
            <person name="Tai V."/>
            <person name="Vallon O."/>
            <person name="Piganeau G."/>
            <person name="Jancek S."/>
            <person name="Heijde M."/>
            <person name="Jabbari K."/>
            <person name="Bowler C."/>
            <person name="Lohr M."/>
            <person name="Robbens S."/>
            <person name="Werner G."/>
            <person name="Dubchak I."/>
            <person name="Pazour G.J."/>
            <person name="Ren Q."/>
            <person name="Paulsen I."/>
            <person name="Delwiche C."/>
            <person name="Schmutz J."/>
            <person name="Rokhsar D."/>
            <person name="Van de Peer Y."/>
            <person name="Moreau H."/>
            <person name="Grigoriev I.V."/>
        </authorList>
    </citation>
    <scope>NUCLEOTIDE SEQUENCE [LARGE SCALE GENOMIC DNA]</scope>
    <source>
        <strain evidence="2 3">CCE9901</strain>
    </source>
</reference>
<dbReference type="InterPro" id="IPR027417">
    <property type="entry name" value="P-loop_NTPase"/>
</dbReference>
<name>A4SB01_OSTLU</name>
<proteinExistence type="predicted"/>
<organism evidence="2 3">
    <name type="scientific">Ostreococcus lucimarinus (strain CCE9901)</name>
    <dbReference type="NCBI Taxonomy" id="436017"/>
    <lineage>
        <taxon>Eukaryota</taxon>
        <taxon>Viridiplantae</taxon>
        <taxon>Chlorophyta</taxon>
        <taxon>Mamiellophyceae</taxon>
        <taxon>Mamiellales</taxon>
        <taxon>Bathycoccaceae</taxon>
        <taxon>Ostreococcus</taxon>
    </lineage>
</organism>
<dbReference type="AlphaFoldDB" id="A4SB01"/>
<protein>
    <recommendedName>
        <fullName evidence="4">AAA+ ATPase domain-containing protein</fullName>
    </recommendedName>
</protein>
<dbReference type="OMA" id="ETHARTC"/>
<feature type="region of interest" description="Disordered" evidence="1">
    <location>
        <begin position="206"/>
        <end position="237"/>
    </location>
</feature>
<dbReference type="GeneID" id="5006589"/>
<dbReference type="RefSeq" id="XP_001422690.1">
    <property type="nucleotide sequence ID" value="XM_001422653.1"/>
</dbReference>
<dbReference type="EMBL" id="CP000600">
    <property type="protein sequence ID" value="ABP01007.1"/>
    <property type="molecule type" value="Genomic_DNA"/>
</dbReference>
<dbReference type="Gramene" id="ABP01007">
    <property type="protein sequence ID" value="ABP01007"/>
    <property type="gene ID" value="OSTLU_29440"/>
</dbReference>
<dbReference type="Gene3D" id="3.40.50.300">
    <property type="entry name" value="P-loop containing nucleotide triphosphate hydrolases"/>
    <property type="match status" value="1"/>
</dbReference>
<accession>A4SB01</accession>